<proteinExistence type="predicted"/>
<name>A0A6J1DEI4_MOMCH</name>
<dbReference type="SMART" id="SM00320">
    <property type="entry name" value="WD40"/>
    <property type="match status" value="2"/>
</dbReference>
<reference evidence="4" key="1">
    <citation type="submission" date="2025-08" db="UniProtKB">
        <authorList>
            <consortium name="RefSeq"/>
        </authorList>
    </citation>
    <scope>IDENTIFICATION</scope>
</reference>
<dbReference type="PANTHER" id="PTHR22844">
    <property type="entry name" value="F-BOX AND WD40 DOMAIN PROTEIN"/>
    <property type="match status" value="1"/>
</dbReference>
<accession>A0A6J1DEI4</accession>
<evidence type="ECO:0000313" key="4">
    <source>
        <dbReference type="RefSeq" id="XP_022151934.1"/>
    </source>
</evidence>
<dbReference type="PROSITE" id="PS50294">
    <property type="entry name" value="WD_REPEATS_REGION"/>
    <property type="match status" value="1"/>
</dbReference>
<feature type="repeat" description="WD" evidence="1">
    <location>
        <begin position="7"/>
        <end position="37"/>
    </location>
</feature>
<sequence>MAVIGALRGHKKAILCLIYVSDLLFSGSADGTVRVWQRGGDGSFNCLSVLEGHQKPVKSLVAVSEGVSNGVVSVCSGSLDGELKAWKLSFSNLNTPSPNSNLLKWS</sequence>
<feature type="chain" id="PRO_5026943862" evidence="2">
    <location>
        <begin position="30"/>
        <end position="106"/>
    </location>
</feature>
<evidence type="ECO:0000313" key="3">
    <source>
        <dbReference type="Proteomes" id="UP000504603"/>
    </source>
</evidence>
<dbReference type="OrthoDB" id="190105at2759"/>
<dbReference type="PANTHER" id="PTHR22844:SF199">
    <property type="entry name" value="F21J9.19"/>
    <property type="match status" value="1"/>
</dbReference>
<dbReference type="AlphaFoldDB" id="A0A6J1DEI4"/>
<dbReference type="InterPro" id="IPR036322">
    <property type="entry name" value="WD40_repeat_dom_sf"/>
</dbReference>
<dbReference type="InterPro" id="IPR015943">
    <property type="entry name" value="WD40/YVTN_repeat-like_dom_sf"/>
</dbReference>
<keyword evidence="1" id="KW-0853">WD repeat</keyword>
<dbReference type="PROSITE" id="PS50082">
    <property type="entry name" value="WD_REPEATS_2"/>
    <property type="match status" value="1"/>
</dbReference>
<dbReference type="InterPro" id="IPR045182">
    <property type="entry name" value="JINGUBANG-like"/>
</dbReference>
<protein>
    <submittedName>
        <fullName evidence="4">Protein JINGUBANG-like</fullName>
    </submittedName>
</protein>
<dbReference type="InterPro" id="IPR001680">
    <property type="entry name" value="WD40_rpt"/>
</dbReference>
<dbReference type="RefSeq" id="XP_022151934.1">
    <property type="nucleotide sequence ID" value="XM_022296242.1"/>
</dbReference>
<dbReference type="Gene3D" id="2.130.10.10">
    <property type="entry name" value="YVTN repeat-like/Quinoprotein amine dehydrogenase"/>
    <property type="match status" value="1"/>
</dbReference>
<keyword evidence="2" id="KW-0732">Signal</keyword>
<feature type="signal peptide" evidence="2">
    <location>
        <begin position="1"/>
        <end position="29"/>
    </location>
</feature>
<organism evidence="3 4">
    <name type="scientific">Momordica charantia</name>
    <name type="common">Bitter gourd</name>
    <name type="synonym">Balsam pear</name>
    <dbReference type="NCBI Taxonomy" id="3673"/>
    <lineage>
        <taxon>Eukaryota</taxon>
        <taxon>Viridiplantae</taxon>
        <taxon>Streptophyta</taxon>
        <taxon>Embryophyta</taxon>
        <taxon>Tracheophyta</taxon>
        <taxon>Spermatophyta</taxon>
        <taxon>Magnoliopsida</taxon>
        <taxon>eudicotyledons</taxon>
        <taxon>Gunneridae</taxon>
        <taxon>Pentapetalae</taxon>
        <taxon>rosids</taxon>
        <taxon>fabids</taxon>
        <taxon>Cucurbitales</taxon>
        <taxon>Cucurbitaceae</taxon>
        <taxon>Momordiceae</taxon>
        <taxon>Momordica</taxon>
    </lineage>
</organism>
<dbReference type="Proteomes" id="UP000504603">
    <property type="component" value="Unplaced"/>
</dbReference>
<dbReference type="KEGG" id="mcha:111019788"/>
<keyword evidence="3" id="KW-1185">Reference proteome</keyword>
<dbReference type="GeneID" id="111019788"/>
<evidence type="ECO:0000256" key="2">
    <source>
        <dbReference type="SAM" id="SignalP"/>
    </source>
</evidence>
<evidence type="ECO:0000256" key="1">
    <source>
        <dbReference type="PROSITE-ProRule" id="PRU00221"/>
    </source>
</evidence>
<dbReference type="SUPFAM" id="SSF50978">
    <property type="entry name" value="WD40 repeat-like"/>
    <property type="match status" value="1"/>
</dbReference>
<dbReference type="Pfam" id="PF00400">
    <property type="entry name" value="WD40"/>
    <property type="match status" value="2"/>
</dbReference>
<gene>
    <name evidence="4" type="primary">LOC111019788</name>
</gene>